<dbReference type="RefSeq" id="WP_092054835.1">
    <property type="nucleotide sequence ID" value="NZ_FOJJ01000008.1"/>
</dbReference>
<proteinExistence type="predicted"/>
<protein>
    <recommendedName>
        <fullName evidence="3">GATA-type domain-containing protein</fullName>
    </recommendedName>
</protein>
<organism evidence="1 2">
    <name type="scientific">Trichloromonas acetexigens</name>
    <dbReference type="NCBI Taxonomy" id="38815"/>
    <lineage>
        <taxon>Bacteria</taxon>
        <taxon>Pseudomonadati</taxon>
        <taxon>Thermodesulfobacteriota</taxon>
        <taxon>Desulfuromonadia</taxon>
        <taxon>Desulfuromonadales</taxon>
        <taxon>Trichloromonadaceae</taxon>
        <taxon>Trichloromonas</taxon>
    </lineage>
</organism>
<dbReference type="EMBL" id="VJVV01000016">
    <property type="protein sequence ID" value="TRO78584.1"/>
    <property type="molecule type" value="Genomic_DNA"/>
</dbReference>
<dbReference type="Proteomes" id="UP000317155">
    <property type="component" value="Unassembled WGS sequence"/>
</dbReference>
<comment type="caution">
    <text evidence="1">The sequence shown here is derived from an EMBL/GenBank/DDBJ whole genome shotgun (WGS) entry which is preliminary data.</text>
</comment>
<dbReference type="AlphaFoldDB" id="A0A550J5U2"/>
<sequence length="134" mass="15236">MRKPTFSQGKAIETRCTKCRKVTSHLILAMNESTPGKVLCNICGRQHDYQTNATTQKTAVRQNNQLKAAERKEWEELQPTIANGEATDYCMTSHYKIRSLISHPTFGFGFVQRIVGPQKIEILFEGGKKTMRCK</sequence>
<dbReference type="OrthoDB" id="129834at2"/>
<evidence type="ECO:0000313" key="2">
    <source>
        <dbReference type="Proteomes" id="UP000317155"/>
    </source>
</evidence>
<evidence type="ECO:0000313" key="1">
    <source>
        <dbReference type="EMBL" id="TRO78584.1"/>
    </source>
</evidence>
<gene>
    <name evidence="1" type="ORF">FL622_15800</name>
</gene>
<name>A0A550J5U2_9BACT</name>
<keyword evidence="2" id="KW-1185">Reference proteome</keyword>
<evidence type="ECO:0008006" key="3">
    <source>
        <dbReference type="Google" id="ProtNLM"/>
    </source>
</evidence>
<accession>A0A550J5U2</accession>
<reference evidence="1 2" key="1">
    <citation type="submission" date="2019-07" db="EMBL/GenBank/DDBJ databases">
        <title>Insights of Desulfuromonas acetexigens electromicrobiology.</title>
        <authorList>
            <person name="Katuri K."/>
            <person name="Sapireddy V."/>
            <person name="Shaw D.R."/>
            <person name="Saikaly P."/>
        </authorList>
    </citation>
    <scope>NUCLEOTIDE SEQUENCE [LARGE SCALE GENOMIC DNA]</scope>
    <source>
        <strain evidence="1 2">2873</strain>
    </source>
</reference>